<dbReference type="InterPro" id="IPR036165">
    <property type="entry name" value="YefM-like_sf"/>
</dbReference>
<comment type="similarity">
    <text evidence="1 2">Belongs to the phD/YefM antitoxin family.</text>
</comment>
<dbReference type="RefSeq" id="WP_153833369.1">
    <property type="nucleotide sequence ID" value="NZ_WJQT01000026.1"/>
</dbReference>
<gene>
    <name evidence="3" type="ORF">GF867_12240</name>
</gene>
<dbReference type="NCBIfam" id="TIGR01552">
    <property type="entry name" value="phd_fam"/>
    <property type="match status" value="1"/>
</dbReference>
<proteinExistence type="inferred from homology"/>
<dbReference type="SUPFAM" id="SSF143120">
    <property type="entry name" value="YefM-like"/>
    <property type="match status" value="1"/>
</dbReference>
<dbReference type="Pfam" id="PF02604">
    <property type="entry name" value="PhdYeFM_antitox"/>
    <property type="match status" value="1"/>
</dbReference>
<dbReference type="AlphaFoldDB" id="A0A844CD38"/>
<sequence length="69" mass="7879">MEVFNPTNARKNLNQIIKDVVSNSQPVEIASMRNESESVIVVSKKDWNAIQETLYLQQTGVLDVIEHHE</sequence>
<organism evidence="3 4">
    <name type="scientific">Fundicoccus ignavus</name>
    <dbReference type="NCBI Taxonomy" id="2664442"/>
    <lineage>
        <taxon>Bacteria</taxon>
        <taxon>Bacillati</taxon>
        <taxon>Bacillota</taxon>
        <taxon>Bacilli</taxon>
        <taxon>Lactobacillales</taxon>
        <taxon>Aerococcaceae</taxon>
        <taxon>Fundicoccus</taxon>
    </lineage>
</organism>
<comment type="caution">
    <text evidence="3">The sequence shown here is derived from an EMBL/GenBank/DDBJ whole genome shotgun (WGS) entry which is preliminary data.</text>
</comment>
<dbReference type="EMBL" id="WJQT01000026">
    <property type="protein sequence ID" value="MRJ48317.1"/>
    <property type="molecule type" value="Genomic_DNA"/>
</dbReference>
<evidence type="ECO:0000313" key="4">
    <source>
        <dbReference type="Proteomes" id="UP000440066"/>
    </source>
</evidence>
<dbReference type="InterPro" id="IPR006442">
    <property type="entry name" value="Antitoxin_Phd/YefM"/>
</dbReference>
<reference evidence="3 4" key="1">
    <citation type="submission" date="2019-11" db="EMBL/GenBank/DDBJ databases">
        <title>Characterisation of Fundicoccus ignavus gen. nov. sp. nov., a novel genus of the family Aerococcaceae from bulk tank milk.</title>
        <authorList>
            <person name="Siebert A."/>
            <person name="Huptas C."/>
            <person name="Wenning M."/>
            <person name="Scherer S."/>
            <person name="Doll E.V."/>
        </authorList>
    </citation>
    <scope>NUCLEOTIDE SEQUENCE [LARGE SCALE GENOMIC DNA]</scope>
    <source>
        <strain evidence="3 4">DSM 109652</strain>
    </source>
</reference>
<evidence type="ECO:0000256" key="2">
    <source>
        <dbReference type="RuleBase" id="RU362080"/>
    </source>
</evidence>
<evidence type="ECO:0000256" key="1">
    <source>
        <dbReference type="ARBA" id="ARBA00009981"/>
    </source>
</evidence>
<dbReference type="Gene3D" id="3.40.1620.10">
    <property type="entry name" value="YefM-like domain"/>
    <property type="match status" value="1"/>
</dbReference>
<dbReference type="Proteomes" id="UP000440066">
    <property type="component" value="Unassembled WGS sequence"/>
</dbReference>
<accession>A0A844CD38</accession>
<protein>
    <recommendedName>
        <fullName evidence="2">Antitoxin</fullName>
    </recommendedName>
</protein>
<evidence type="ECO:0000313" key="3">
    <source>
        <dbReference type="EMBL" id="MRJ48317.1"/>
    </source>
</evidence>
<name>A0A844CD38_9LACT</name>
<comment type="function">
    <text evidence="2">Antitoxin component of a type II toxin-antitoxin (TA) system.</text>
</comment>